<feature type="compositionally biased region" description="Low complexity" evidence="1">
    <location>
        <begin position="80"/>
        <end position="89"/>
    </location>
</feature>
<feature type="region of interest" description="Disordered" evidence="1">
    <location>
        <begin position="147"/>
        <end position="207"/>
    </location>
</feature>
<dbReference type="SMART" id="SM00198">
    <property type="entry name" value="SCP"/>
    <property type="match status" value="1"/>
</dbReference>
<organism evidence="4 5">
    <name type="scientific">Psilocybe cyanescens</name>
    <dbReference type="NCBI Taxonomy" id="93625"/>
    <lineage>
        <taxon>Eukaryota</taxon>
        <taxon>Fungi</taxon>
        <taxon>Dikarya</taxon>
        <taxon>Basidiomycota</taxon>
        <taxon>Agaricomycotina</taxon>
        <taxon>Agaricomycetes</taxon>
        <taxon>Agaricomycetidae</taxon>
        <taxon>Agaricales</taxon>
        <taxon>Agaricineae</taxon>
        <taxon>Strophariaceae</taxon>
        <taxon>Psilocybe</taxon>
    </lineage>
</organism>
<comment type="caution">
    <text evidence="4">The sequence shown here is derived from an EMBL/GenBank/DDBJ whole genome shotgun (WGS) entry which is preliminary data.</text>
</comment>
<proteinExistence type="predicted"/>
<protein>
    <recommendedName>
        <fullName evidence="3">SCP domain-containing protein</fullName>
    </recommendedName>
</protein>
<evidence type="ECO:0000313" key="5">
    <source>
        <dbReference type="Proteomes" id="UP000283269"/>
    </source>
</evidence>
<dbReference type="SUPFAM" id="SSF55797">
    <property type="entry name" value="PR-1-like"/>
    <property type="match status" value="1"/>
</dbReference>
<dbReference type="Gene3D" id="3.40.33.10">
    <property type="entry name" value="CAP"/>
    <property type="match status" value="1"/>
</dbReference>
<dbReference type="PANTHER" id="PTHR10334">
    <property type="entry name" value="CYSTEINE-RICH SECRETORY PROTEIN-RELATED"/>
    <property type="match status" value="1"/>
</dbReference>
<accession>A0A409XG27</accession>
<evidence type="ECO:0000256" key="2">
    <source>
        <dbReference type="SAM" id="SignalP"/>
    </source>
</evidence>
<feature type="region of interest" description="Disordered" evidence="1">
    <location>
        <begin position="80"/>
        <end position="116"/>
    </location>
</feature>
<feature type="domain" description="SCP" evidence="3">
    <location>
        <begin position="210"/>
        <end position="342"/>
    </location>
</feature>
<dbReference type="EMBL" id="NHYD01001858">
    <property type="protein sequence ID" value="PPQ89587.1"/>
    <property type="molecule type" value="Genomic_DNA"/>
</dbReference>
<dbReference type="PRINTS" id="PR00837">
    <property type="entry name" value="V5TPXLIKE"/>
</dbReference>
<dbReference type="InterPro" id="IPR035940">
    <property type="entry name" value="CAP_sf"/>
</dbReference>
<keyword evidence="2" id="KW-0732">Signal</keyword>
<dbReference type="Proteomes" id="UP000283269">
    <property type="component" value="Unassembled WGS sequence"/>
</dbReference>
<gene>
    <name evidence="4" type="ORF">CVT25_012332</name>
</gene>
<dbReference type="InterPro" id="IPR001283">
    <property type="entry name" value="CRISP-related"/>
</dbReference>
<evidence type="ECO:0000256" key="1">
    <source>
        <dbReference type="SAM" id="MobiDB-lite"/>
    </source>
</evidence>
<feature type="compositionally biased region" description="Polar residues" evidence="1">
    <location>
        <begin position="93"/>
        <end position="103"/>
    </location>
</feature>
<name>A0A409XG27_PSICY</name>
<dbReference type="InterPro" id="IPR014044">
    <property type="entry name" value="CAP_dom"/>
</dbReference>
<feature type="compositionally biased region" description="Low complexity" evidence="1">
    <location>
        <begin position="104"/>
        <end position="116"/>
    </location>
</feature>
<reference evidence="4 5" key="1">
    <citation type="journal article" date="2018" name="Evol. Lett.">
        <title>Horizontal gene cluster transfer increased hallucinogenic mushroom diversity.</title>
        <authorList>
            <person name="Reynolds H.T."/>
            <person name="Vijayakumar V."/>
            <person name="Gluck-Thaler E."/>
            <person name="Korotkin H.B."/>
            <person name="Matheny P.B."/>
            <person name="Slot J.C."/>
        </authorList>
    </citation>
    <scope>NUCLEOTIDE SEQUENCE [LARGE SCALE GENOMIC DNA]</scope>
    <source>
        <strain evidence="4 5">2631</strain>
    </source>
</reference>
<dbReference type="InParanoid" id="A0A409XG27"/>
<sequence length="345" mass="35513">MARLTLFISLGLALSSIPSGLAGPACAKKHYQVADCVSICKSRWGWTGSMMGTDPWGSVVKKVDTNKWNAVVSEACGTPTVSSTASTAVEPARSTSTALQTESVTSIPTDAVTTTSTTSSAISSSVSSSSHNPSSSIAAQGFLGSARGSSTTVVPQPTTSNPTAQRQSTSTKVEPVFIPQSPTPKAATTRAAVPTQQPVSSGNSGSTSNADIQAYLAGHNTIRAQHGASPLTWSDSLAAKAQQWANNCKFQHSGGSLGPFGENLAAGTGSDYGISQAIKDWTDEVSEYNPSNPVASHFTQVVWKGTTQVGCAVQSCSGIFSSSFGLAKYYVCEYSAQGNVSGQFA</sequence>
<dbReference type="AlphaFoldDB" id="A0A409XG27"/>
<keyword evidence="5" id="KW-1185">Reference proteome</keyword>
<dbReference type="STRING" id="93625.A0A409XG27"/>
<feature type="signal peptide" evidence="2">
    <location>
        <begin position="1"/>
        <end position="22"/>
    </location>
</feature>
<feature type="chain" id="PRO_5019479138" description="SCP domain-containing protein" evidence="2">
    <location>
        <begin position="23"/>
        <end position="345"/>
    </location>
</feature>
<evidence type="ECO:0000259" key="3">
    <source>
        <dbReference type="SMART" id="SM00198"/>
    </source>
</evidence>
<feature type="compositionally biased region" description="Low complexity" evidence="1">
    <location>
        <begin position="149"/>
        <end position="163"/>
    </location>
</feature>
<dbReference type="OrthoDB" id="337038at2759"/>
<dbReference type="Pfam" id="PF00188">
    <property type="entry name" value="CAP"/>
    <property type="match status" value="1"/>
</dbReference>
<evidence type="ECO:0000313" key="4">
    <source>
        <dbReference type="EMBL" id="PPQ89587.1"/>
    </source>
</evidence>
<feature type="compositionally biased region" description="Polar residues" evidence="1">
    <location>
        <begin position="194"/>
        <end position="207"/>
    </location>
</feature>